<evidence type="ECO:0000256" key="6">
    <source>
        <dbReference type="SAM" id="SignalP"/>
    </source>
</evidence>
<dbReference type="GO" id="GO:0010886">
    <property type="term" value="P:positive regulation of cholesterol storage"/>
    <property type="evidence" value="ECO:0007669"/>
    <property type="project" value="TreeGrafter"/>
</dbReference>
<dbReference type="GO" id="GO:0001540">
    <property type="term" value="F:amyloid-beta binding"/>
    <property type="evidence" value="ECO:0007669"/>
    <property type="project" value="TreeGrafter"/>
</dbReference>
<keyword evidence="9" id="KW-1185">Reference proteome</keyword>
<evidence type="ECO:0000313" key="9">
    <source>
        <dbReference type="Proteomes" id="UP001479290"/>
    </source>
</evidence>
<comment type="caution">
    <text evidence="4">Lacks conserved residue(s) required for the propagation of feature annotation.</text>
</comment>
<dbReference type="PANTHER" id="PTHR19331">
    <property type="entry name" value="SCAVENGER RECEPTOR DOMAIN-CONTAINING"/>
    <property type="match status" value="1"/>
</dbReference>
<reference evidence="8 9" key="1">
    <citation type="submission" date="2024-05" db="EMBL/GenBank/DDBJ databases">
        <title>A high-quality chromosomal-level genome assembly of Topmouth culter (Culter alburnus).</title>
        <authorList>
            <person name="Zhao H."/>
        </authorList>
    </citation>
    <scope>NUCLEOTIDE SEQUENCE [LARGE SCALE GENOMIC DNA]</scope>
    <source>
        <strain evidence="8">CATC2023</strain>
        <tissue evidence="8">Muscle</tissue>
    </source>
</reference>
<gene>
    <name evidence="8" type="ORF">ABG768_024189</name>
</gene>
<keyword evidence="5" id="KW-1133">Transmembrane helix</keyword>
<feature type="domain" description="SRCR" evidence="7">
    <location>
        <begin position="244"/>
        <end position="349"/>
    </location>
</feature>
<feature type="transmembrane region" description="Helical" evidence="5">
    <location>
        <begin position="460"/>
        <end position="479"/>
    </location>
</feature>
<dbReference type="PANTHER" id="PTHR19331:SF440">
    <property type="entry name" value="MACROPHAGE SCAVENGER RECEPTOR TYPES I AND II"/>
    <property type="match status" value="1"/>
</dbReference>
<dbReference type="Proteomes" id="UP001479290">
    <property type="component" value="Unassembled WGS sequence"/>
</dbReference>
<accession>A0AAW2ALL2</accession>
<keyword evidence="1 6" id="KW-0732">Signal</keyword>
<dbReference type="GO" id="GO:0034381">
    <property type="term" value="P:plasma lipoprotein particle clearance"/>
    <property type="evidence" value="ECO:0007669"/>
    <property type="project" value="TreeGrafter"/>
</dbReference>
<dbReference type="Pfam" id="PF00530">
    <property type="entry name" value="SRCR"/>
    <property type="match status" value="1"/>
</dbReference>
<dbReference type="Gene3D" id="3.10.250.10">
    <property type="entry name" value="SRCR-like domain"/>
    <property type="match status" value="1"/>
</dbReference>
<keyword evidence="5" id="KW-0472">Membrane</keyword>
<feature type="chain" id="PRO_5043822582" description="SRCR domain-containing protein" evidence="6">
    <location>
        <begin position="26"/>
        <end position="520"/>
    </location>
</feature>
<dbReference type="GO" id="GO:0030169">
    <property type="term" value="F:low-density lipoprotein particle binding"/>
    <property type="evidence" value="ECO:0007669"/>
    <property type="project" value="TreeGrafter"/>
</dbReference>
<proteinExistence type="predicted"/>
<evidence type="ECO:0000313" key="8">
    <source>
        <dbReference type="EMBL" id="KAK9973459.1"/>
    </source>
</evidence>
<evidence type="ECO:0000256" key="3">
    <source>
        <dbReference type="ARBA" id="ARBA00023157"/>
    </source>
</evidence>
<evidence type="ECO:0000259" key="7">
    <source>
        <dbReference type="PROSITE" id="PS50287"/>
    </source>
</evidence>
<dbReference type="SMART" id="SM00202">
    <property type="entry name" value="SR"/>
    <property type="match status" value="1"/>
</dbReference>
<dbReference type="InterPro" id="IPR036772">
    <property type="entry name" value="SRCR-like_dom_sf"/>
</dbReference>
<keyword evidence="3 4" id="KW-1015">Disulfide bond</keyword>
<dbReference type="GO" id="GO:0016020">
    <property type="term" value="C:membrane"/>
    <property type="evidence" value="ECO:0007669"/>
    <property type="project" value="InterPro"/>
</dbReference>
<evidence type="ECO:0000256" key="4">
    <source>
        <dbReference type="PROSITE-ProRule" id="PRU00196"/>
    </source>
</evidence>
<dbReference type="GO" id="GO:0097242">
    <property type="term" value="P:amyloid-beta clearance"/>
    <property type="evidence" value="ECO:0007669"/>
    <property type="project" value="TreeGrafter"/>
</dbReference>
<name>A0AAW2ALL2_CULAL</name>
<sequence length="520" mass="57621">MFLPDISALAVVCWIMCVRITVSQATLPAPTFTFGSGVNAMNIELNTLVGVSCYIPRGASYPVTVSVGRLESPSQTPETTEAWVTTEVIHYSKTMDFTIPAVAKFEGKIVCWYQSTRTELKNPYSEFSSPVTLVVSALRAPKVSLHPNLFRVGGNYTVYCNSTSGPVTNFTLSLYYRSLPVTPGTNWTFAGSVFLTDSNNIFISNTNAVVPIEFTCDMEMLYNGKVLSSPKSNIEKAIPEELPVRLWEQTSGESCLGYLDVKFRGMWQPVCQKEVTEADASAAIATAKVVCKELGCGRVLEWKRVVDYQRDSFTLGGIRCSGKEEKIRDCPMGEIESCNKRGFLYIVCSDALPLPKLSVMNYGPVSKVYVKEKQNVQISCSVDSTYLKGHYGDFIFKKDGAVLRRMYMSPISSVSITESDKVDGEYECVYQLDSSKIKPVSQPSNSVFIYIYIPPDPKPIVAGVLTTVIGIAIMTYICVYRRAKEEVQGNEFPAHSQDPATNTENPDHNVYIPQQMQAIE</sequence>
<feature type="signal peptide" evidence="6">
    <location>
        <begin position="1"/>
        <end position="25"/>
    </location>
</feature>
<dbReference type="PROSITE" id="PS50287">
    <property type="entry name" value="SRCR_2"/>
    <property type="match status" value="1"/>
</dbReference>
<dbReference type="EMBL" id="JAWDJR010000006">
    <property type="protein sequence ID" value="KAK9973459.1"/>
    <property type="molecule type" value="Genomic_DNA"/>
</dbReference>
<dbReference type="AlphaFoldDB" id="A0AAW2ALL2"/>
<comment type="caution">
    <text evidence="8">The sequence shown here is derived from an EMBL/GenBank/DDBJ whole genome shotgun (WGS) entry which is preliminary data.</text>
</comment>
<protein>
    <recommendedName>
        <fullName evidence="7">SRCR domain-containing protein</fullName>
    </recommendedName>
</protein>
<keyword evidence="5" id="KW-0812">Transmembrane</keyword>
<organism evidence="8 9">
    <name type="scientific">Culter alburnus</name>
    <name type="common">Topmouth culter</name>
    <dbReference type="NCBI Taxonomy" id="194366"/>
    <lineage>
        <taxon>Eukaryota</taxon>
        <taxon>Metazoa</taxon>
        <taxon>Chordata</taxon>
        <taxon>Craniata</taxon>
        <taxon>Vertebrata</taxon>
        <taxon>Euteleostomi</taxon>
        <taxon>Actinopterygii</taxon>
        <taxon>Neopterygii</taxon>
        <taxon>Teleostei</taxon>
        <taxon>Ostariophysi</taxon>
        <taxon>Cypriniformes</taxon>
        <taxon>Xenocyprididae</taxon>
        <taxon>Xenocypridinae</taxon>
        <taxon>Culter</taxon>
    </lineage>
</organism>
<dbReference type="SUPFAM" id="SSF56487">
    <property type="entry name" value="SRCR-like"/>
    <property type="match status" value="1"/>
</dbReference>
<keyword evidence="2" id="KW-0677">Repeat</keyword>
<dbReference type="InterPro" id="IPR001190">
    <property type="entry name" value="SRCR"/>
</dbReference>
<evidence type="ECO:0000256" key="1">
    <source>
        <dbReference type="ARBA" id="ARBA00022729"/>
    </source>
</evidence>
<evidence type="ECO:0000256" key="5">
    <source>
        <dbReference type="SAM" id="Phobius"/>
    </source>
</evidence>
<feature type="disulfide bond" evidence="4">
    <location>
        <begin position="320"/>
        <end position="330"/>
    </location>
</feature>
<evidence type="ECO:0000256" key="2">
    <source>
        <dbReference type="ARBA" id="ARBA00022737"/>
    </source>
</evidence>